<feature type="region of interest" description="Disordered" evidence="1">
    <location>
        <begin position="33"/>
        <end position="72"/>
    </location>
</feature>
<feature type="compositionally biased region" description="Low complexity" evidence="1">
    <location>
        <begin position="33"/>
        <end position="67"/>
    </location>
</feature>
<evidence type="ECO:0000313" key="2">
    <source>
        <dbReference type="EMBL" id="MCV6991710.1"/>
    </source>
</evidence>
<reference evidence="2" key="1">
    <citation type="submission" date="2020-07" db="EMBL/GenBank/DDBJ databases">
        <authorList>
            <person name="Pettersson B.M.F."/>
            <person name="Behra P.R.K."/>
            <person name="Ramesh M."/>
            <person name="Das S."/>
            <person name="Dasgupta S."/>
            <person name="Kirsebom L.A."/>
        </authorList>
    </citation>
    <scope>NUCLEOTIDE SEQUENCE</scope>
    <source>
        <strain evidence="2">DSM 45439</strain>
    </source>
</reference>
<evidence type="ECO:0000256" key="1">
    <source>
        <dbReference type="SAM" id="MobiDB-lite"/>
    </source>
</evidence>
<dbReference type="EMBL" id="JACKTG010000065">
    <property type="protein sequence ID" value="MCV6991710.1"/>
    <property type="molecule type" value="Genomic_DNA"/>
</dbReference>
<dbReference type="RefSeq" id="WP_179944038.1">
    <property type="nucleotide sequence ID" value="NZ_JACKTG010000065.1"/>
</dbReference>
<keyword evidence="2" id="KW-0449">Lipoprotein</keyword>
<evidence type="ECO:0000313" key="3">
    <source>
        <dbReference type="Proteomes" id="UP001207588"/>
    </source>
</evidence>
<accession>A0AAW5S9T1</accession>
<dbReference type="Pfam" id="PF17301">
    <property type="entry name" value="LpqV"/>
    <property type="match status" value="1"/>
</dbReference>
<reference evidence="2" key="2">
    <citation type="journal article" date="2022" name="BMC Genomics">
        <title>Comparative genome analysis of mycobacteria focusing on tRNA and non-coding RNA.</title>
        <authorList>
            <person name="Behra P.R.K."/>
            <person name="Pettersson B.M.F."/>
            <person name="Ramesh M."/>
            <person name="Das S."/>
            <person name="Dasgupta S."/>
            <person name="Kirsebom L.A."/>
        </authorList>
    </citation>
    <scope>NUCLEOTIDE SEQUENCE</scope>
    <source>
        <strain evidence="2">DSM 45439</strain>
    </source>
</reference>
<comment type="caution">
    <text evidence="2">The sequence shown here is derived from an EMBL/GenBank/DDBJ whole genome shotgun (WGS) entry which is preliminary data.</text>
</comment>
<name>A0AAW5S9T1_MYCBC</name>
<sequence>MRWRGDRSRRRGAVVLVGIVLGVVMAAPGCSHGAPRGAPAPAPARQSGIPAGPAAAPPGAVGLSPGGVTTRIDIPADSTEEEYYQACHAAKEWMEAQPKTGASLFEPYLSMVQASPSGTAGSWNTPWSALAPARQAAVIVAARAAANDECG</sequence>
<gene>
    <name evidence="2" type="ORF">H7I91_20965</name>
</gene>
<dbReference type="AlphaFoldDB" id="A0AAW5S9T1"/>
<dbReference type="Proteomes" id="UP001207588">
    <property type="component" value="Unassembled WGS sequence"/>
</dbReference>
<protein>
    <submittedName>
        <fullName evidence="2">Lipoprotein LpqV</fullName>
    </submittedName>
</protein>
<proteinExistence type="predicted"/>
<dbReference type="InterPro" id="IPR020377">
    <property type="entry name" value="Uncharacterised_LpqV"/>
</dbReference>
<organism evidence="2 3">
    <name type="scientific">Mycobacterium bouchedurhonense</name>
    <dbReference type="NCBI Taxonomy" id="701041"/>
    <lineage>
        <taxon>Bacteria</taxon>
        <taxon>Bacillati</taxon>
        <taxon>Actinomycetota</taxon>
        <taxon>Actinomycetes</taxon>
        <taxon>Mycobacteriales</taxon>
        <taxon>Mycobacteriaceae</taxon>
        <taxon>Mycobacterium</taxon>
        <taxon>Mycobacterium avium complex (MAC)</taxon>
    </lineage>
</organism>